<dbReference type="EMBL" id="JBHUOQ010000001">
    <property type="protein sequence ID" value="MFD2829674.1"/>
    <property type="molecule type" value="Genomic_DNA"/>
</dbReference>
<accession>A0ABW5WWA6</accession>
<comment type="caution">
    <text evidence="1">The sequence shown here is derived from an EMBL/GenBank/DDBJ whole genome shotgun (WGS) entry which is preliminary data.</text>
</comment>
<protein>
    <recommendedName>
        <fullName evidence="3">Lipoprotein</fullName>
    </recommendedName>
</protein>
<sequence>MKLFGILLTISASLYFLSGCSLLNNMSGEEIDGNLETAFNNDTGEGSIELLTSDITTESNQIEIQTHGIDEDKHTSISVANETIYEGTIDNDSVYTLQIADIDGALSTDYDPKIQLLQTTTDDDDGDITTFKEIRYSVEEE</sequence>
<evidence type="ECO:0000313" key="2">
    <source>
        <dbReference type="Proteomes" id="UP001597519"/>
    </source>
</evidence>
<dbReference type="Proteomes" id="UP001597519">
    <property type="component" value="Unassembled WGS sequence"/>
</dbReference>
<proteinExistence type="predicted"/>
<reference evidence="2" key="1">
    <citation type="journal article" date="2019" name="Int. J. Syst. Evol. Microbiol.">
        <title>The Global Catalogue of Microorganisms (GCM) 10K type strain sequencing project: providing services to taxonomists for standard genome sequencing and annotation.</title>
        <authorList>
            <consortium name="The Broad Institute Genomics Platform"/>
            <consortium name="The Broad Institute Genome Sequencing Center for Infectious Disease"/>
            <person name="Wu L."/>
            <person name="Ma J."/>
        </authorList>
    </citation>
    <scope>NUCLEOTIDE SEQUENCE [LARGE SCALE GENOMIC DNA]</scope>
    <source>
        <strain evidence="2">KCTC 33575</strain>
    </source>
</reference>
<dbReference type="PROSITE" id="PS51257">
    <property type="entry name" value="PROKAR_LIPOPROTEIN"/>
    <property type="match status" value="1"/>
</dbReference>
<evidence type="ECO:0008006" key="3">
    <source>
        <dbReference type="Google" id="ProtNLM"/>
    </source>
</evidence>
<organism evidence="1 2">
    <name type="scientific">Corticicoccus populi</name>
    <dbReference type="NCBI Taxonomy" id="1812821"/>
    <lineage>
        <taxon>Bacteria</taxon>
        <taxon>Bacillati</taxon>
        <taxon>Bacillota</taxon>
        <taxon>Bacilli</taxon>
        <taxon>Bacillales</taxon>
        <taxon>Staphylococcaceae</taxon>
        <taxon>Corticicoccus</taxon>
    </lineage>
</organism>
<name>A0ABW5WWA6_9STAP</name>
<dbReference type="RefSeq" id="WP_377771884.1">
    <property type="nucleotide sequence ID" value="NZ_JBHUOQ010000001.1"/>
</dbReference>
<keyword evidence="2" id="KW-1185">Reference proteome</keyword>
<evidence type="ECO:0000313" key="1">
    <source>
        <dbReference type="EMBL" id="MFD2829674.1"/>
    </source>
</evidence>
<gene>
    <name evidence="1" type="ORF">ACFSX4_04280</name>
</gene>